<name>A0A7E4W3Z0_PANRE</name>
<sequence>MLRFVISLGLIGLVGCQAIGDGVSPGAGFDYYTPDTYPNSLKDYKTCGLSQPGFVCDPNGLLGVGIPNRADGLDILVRQILAETNCSCVDKNYCNLDGRGFTVSVAILKHIHTDGSDTELDAAIRSRLMSNFGNALRNKQNRGQCDDDILIVLSSSEASIYTAMSNTTSEHYLHPEDVADINNEAYDSFKDGKFVVATAKLLNGYKEALKGTRKSSDGKSHWYSPLPTWAVYAIAAGLFLLLVVVIVLVVVFLRLRSRRREYTPARTTDDRYGVERL</sequence>
<accession>A0A7E4W3Z0</accession>
<dbReference type="PANTHER" id="PTHR33748">
    <property type="entry name" value="PROTEIN CBG04600"/>
    <property type="match status" value="1"/>
</dbReference>
<keyword evidence="1" id="KW-1133">Transmembrane helix</keyword>
<dbReference type="Proteomes" id="UP000492821">
    <property type="component" value="Unassembled WGS sequence"/>
</dbReference>
<feature type="chain" id="PRO_5028802769" evidence="2">
    <location>
        <begin position="17"/>
        <end position="277"/>
    </location>
</feature>
<dbReference type="InterPro" id="IPR033438">
    <property type="entry name" value="MOLO1"/>
</dbReference>
<proteinExistence type="predicted"/>
<evidence type="ECO:0000256" key="2">
    <source>
        <dbReference type="SAM" id="SignalP"/>
    </source>
</evidence>
<protein>
    <submittedName>
        <fullName evidence="4">Secreted protein</fullName>
    </submittedName>
</protein>
<dbReference type="PANTHER" id="PTHR33748:SF5">
    <property type="entry name" value="GROUND-LIKE DOMAIN-CONTAINING PROTEIN"/>
    <property type="match status" value="1"/>
</dbReference>
<dbReference type="Pfam" id="PF17175">
    <property type="entry name" value="MOLO1"/>
    <property type="match status" value="1"/>
</dbReference>
<feature type="transmembrane region" description="Helical" evidence="1">
    <location>
        <begin position="229"/>
        <end position="253"/>
    </location>
</feature>
<keyword evidence="2" id="KW-0732">Signal</keyword>
<evidence type="ECO:0000256" key="1">
    <source>
        <dbReference type="SAM" id="Phobius"/>
    </source>
</evidence>
<feature type="signal peptide" evidence="2">
    <location>
        <begin position="1"/>
        <end position="16"/>
    </location>
</feature>
<reference evidence="4" key="2">
    <citation type="submission" date="2020-10" db="UniProtKB">
        <authorList>
            <consortium name="WormBaseParasite"/>
        </authorList>
    </citation>
    <scope>IDENTIFICATION</scope>
</reference>
<keyword evidence="3" id="KW-1185">Reference proteome</keyword>
<dbReference type="AlphaFoldDB" id="A0A7E4W3Z0"/>
<evidence type="ECO:0000313" key="3">
    <source>
        <dbReference type="Proteomes" id="UP000492821"/>
    </source>
</evidence>
<keyword evidence="1" id="KW-0812">Transmembrane</keyword>
<reference evidence="3" key="1">
    <citation type="journal article" date="2013" name="Genetics">
        <title>The draft genome and transcriptome of Panagrellus redivivus are shaped by the harsh demands of a free-living lifestyle.</title>
        <authorList>
            <person name="Srinivasan J."/>
            <person name="Dillman A.R."/>
            <person name="Macchietto M.G."/>
            <person name="Heikkinen L."/>
            <person name="Lakso M."/>
            <person name="Fracchia K.M."/>
            <person name="Antoshechkin I."/>
            <person name="Mortazavi A."/>
            <person name="Wong G."/>
            <person name="Sternberg P.W."/>
        </authorList>
    </citation>
    <scope>NUCLEOTIDE SEQUENCE [LARGE SCALE GENOMIC DNA]</scope>
    <source>
        <strain evidence="3">MT8872</strain>
    </source>
</reference>
<dbReference type="PROSITE" id="PS51257">
    <property type="entry name" value="PROKAR_LIPOPROTEIN"/>
    <property type="match status" value="1"/>
</dbReference>
<dbReference type="Gene3D" id="3.10.310.50">
    <property type="match status" value="1"/>
</dbReference>
<evidence type="ECO:0000313" key="4">
    <source>
        <dbReference type="WBParaSite" id="Pan_g6250.t1"/>
    </source>
</evidence>
<keyword evidence="1" id="KW-0472">Membrane</keyword>
<dbReference type="WBParaSite" id="Pan_g6250.t1">
    <property type="protein sequence ID" value="Pan_g6250.t1"/>
    <property type="gene ID" value="Pan_g6250"/>
</dbReference>
<organism evidence="3 4">
    <name type="scientific">Panagrellus redivivus</name>
    <name type="common">Microworm</name>
    <dbReference type="NCBI Taxonomy" id="6233"/>
    <lineage>
        <taxon>Eukaryota</taxon>
        <taxon>Metazoa</taxon>
        <taxon>Ecdysozoa</taxon>
        <taxon>Nematoda</taxon>
        <taxon>Chromadorea</taxon>
        <taxon>Rhabditida</taxon>
        <taxon>Tylenchina</taxon>
        <taxon>Panagrolaimomorpha</taxon>
        <taxon>Panagrolaimoidea</taxon>
        <taxon>Panagrolaimidae</taxon>
        <taxon>Panagrellus</taxon>
    </lineage>
</organism>
<dbReference type="GO" id="GO:0005892">
    <property type="term" value="C:acetylcholine-gated channel complex"/>
    <property type="evidence" value="ECO:0007669"/>
    <property type="project" value="InterPro"/>
</dbReference>